<protein>
    <submittedName>
        <fullName evidence="2">Hemerythrin-like domain-containing protein</fullName>
    </submittedName>
</protein>
<dbReference type="InterPro" id="IPR012312">
    <property type="entry name" value="Hemerythrin-like"/>
</dbReference>
<dbReference type="AlphaFoldDB" id="A0A853DEV1"/>
<accession>A0A853DEV1</accession>
<sequence>MNTDRHSHTTRCWWNAEQARWVCRPVTDTAESVVDTVDTMADDEAPLVDVRDMIVVHTAMLREFRLLPAAVARVEPGALKRAVVVDRHLGFLCDMLHHHHAGEDALLWPMMRERVPEQATRLIDEVESQHVGLDAALDDVAVARAGWRSHVDAVHRDELVARLRTLYDLLKAHLELEERSVLPLAAAVLTEAEWAAIGEAGAAGLPKSTLPLVFGMFAYEGDPAVLQDMLKAAPALPRMVIPRIAPRFYARRALQVHGTRHP</sequence>
<dbReference type="Gene3D" id="1.20.120.520">
    <property type="entry name" value="nmb1532 protein domain like"/>
    <property type="match status" value="1"/>
</dbReference>
<dbReference type="RefSeq" id="WP_179478325.1">
    <property type="nucleotide sequence ID" value="NZ_JACCFW010000001.1"/>
</dbReference>
<organism evidence="2 3">
    <name type="scientific">Allobranchiibius huperziae</name>
    <dbReference type="NCBI Taxonomy" id="1874116"/>
    <lineage>
        <taxon>Bacteria</taxon>
        <taxon>Bacillati</taxon>
        <taxon>Actinomycetota</taxon>
        <taxon>Actinomycetes</taxon>
        <taxon>Micrococcales</taxon>
        <taxon>Dermacoccaceae</taxon>
        <taxon>Allobranchiibius</taxon>
    </lineage>
</organism>
<dbReference type="EMBL" id="JACCFW010000001">
    <property type="protein sequence ID" value="NYJ73210.1"/>
    <property type="molecule type" value="Genomic_DNA"/>
</dbReference>
<evidence type="ECO:0000313" key="2">
    <source>
        <dbReference type="EMBL" id="NYJ73210.1"/>
    </source>
</evidence>
<dbReference type="CDD" id="cd12108">
    <property type="entry name" value="Hr-like"/>
    <property type="match status" value="1"/>
</dbReference>
<gene>
    <name evidence="2" type="ORF">HNR15_000173</name>
</gene>
<evidence type="ECO:0000313" key="3">
    <source>
        <dbReference type="Proteomes" id="UP000571817"/>
    </source>
</evidence>
<proteinExistence type="predicted"/>
<dbReference type="Pfam" id="PF01814">
    <property type="entry name" value="Hemerythrin"/>
    <property type="match status" value="1"/>
</dbReference>
<comment type="caution">
    <text evidence="2">The sequence shown here is derived from an EMBL/GenBank/DDBJ whole genome shotgun (WGS) entry which is preliminary data.</text>
</comment>
<reference evidence="2 3" key="1">
    <citation type="submission" date="2020-07" db="EMBL/GenBank/DDBJ databases">
        <title>Sequencing the genomes of 1000 actinobacteria strains.</title>
        <authorList>
            <person name="Klenk H.-P."/>
        </authorList>
    </citation>
    <scope>NUCLEOTIDE SEQUENCE [LARGE SCALE GENOMIC DNA]</scope>
    <source>
        <strain evidence="2 3">DSM 29531</strain>
    </source>
</reference>
<feature type="domain" description="Hemerythrin-like" evidence="1">
    <location>
        <begin position="52"/>
        <end position="185"/>
    </location>
</feature>
<name>A0A853DEV1_9MICO</name>
<keyword evidence="3" id="KW-1185">Reference proteome</keyword>
<evidence type="ECO:0000259" key="1">
    <source>
        <dbReference type="Pfam" id="PF01814"/>
    </source>
</evidence>
<dbReference type="Proteomes" id="UP000571817">
    <property type="component" value="Unassembled WGS sequence"/>
</dbReference>